<dbReference type="EMBL" id="JASMQC010000025">
    <property type="protein sequence ID" value="KAK1934405.1"/>
    <property type="molecule type" value="Genomic_DNA"/>
</dbReference>
<organism evidence="2 3">
    <name type="scientific">Phytophthora citrophthora</name>
    <dbReference type="NCBI Taxonomy" id="4793"/>
    <lineage>
        <taxon>Eukaryota</taxon>
        <taxon>Sar</taxon>
        <taxon>Stramenopiles</taxon>
        <taxon>Oomycota</taxon>
        <taxon>Peronosporomycetes</taxon>
        <taxon>Peronosporales</taxon>
        <taxon>Peronosporaceae</taxon>
        <taxon>Phytophthora</taxon>
    </lineage>
</organism>
<feature type="coiled-coil region" evidence="1">
    <location>
        <begin position="311"/>
        <end position="338"/>
    </location>
</feature>
<evidence type="ECO:0000313" key="2">
    <source>
        <dbReference type="EMBL" id="KAK1934405.1"/>
    </source>
</evidence>
<evidence type="ECO:0000313" key="3">
    <source>
        <dbReference type="Proteomes" id="UP001259832"/>
    </source>
</evidence>
<keyword evidence="3" id="KW-1185">Reference proteome</keyword>
<reference evidence="2" key="1">
    <citation type="submission" date="2023-08" db="EMBL/GenBank/DDBJ databases">
        <title>Reference Genome Resource for the Citrus Pathogen Phytophthora citrophthora.</title>
        <authorList>
            <person name="Moller H."/>
            <person name="Coetzee B."/>
            <person name="Rose L.J."/>
            <person name="Van Niekerk J.M."/>
        </authorList>
    </citation>
    <scope>NUCLEOTIDE SEQUENCE</scope>
    <source>
        <strain evidence="2">STE-U-9442</strain>
    </source>
</reference>
<feature type="coiled-coil region" evidence="1">
    <location>
        <begin position="2361"/>
        <end position="2403"/>
    </location>
</feature>
<keyword evidence="1" id="KW-0175">Coiled coil</keyword>
<feature type="coiled-coil region" evidence="1">
    <location>
        <begin position="162"/>
        <end position="224"/>
    </location>
</feature>
<feature type="coiled-coil region" evidence="1">
    <location>
        <begin position="53"/>
        <end position="122"/>
    </location>
</feature>
<feature type="coiled-coil region" evidence="1">
    <location>
        <begin position="575"/>
        <end position="602"/>
    </location>
</feature>
<feature type="coiled-coil region" evidence="1">
    <location>
        <begin position="1623"/>
        <end position="1650"/>
    </location>
</feature>
<sequence length="2653" mass="302243">MQAEEIQCQYQRLLQETTAERDERIRTEKHLHMLELSALKDAILHLEGVEVRLTETNFRLETTTSEKQRLEDEMIVLREKYEDTDRQLCAANEEIAVKNGVLEEKRQECVDLRDQLLTAEDKAKHHSNILRMEAEDSMSTACRLESVKEELSRLNNSLELSLVSLGQEKREIVSRADDLQEKIAGLRKEGSQAAREISDLQHALSEKKKELEYLQENLGEQTTDTRKVKSALDTLGSTHSELQTQLITLTEQRQKENEVHRDTMQALQQSLEGKTKQCETLQQYLDIQRQEIDLLMVQHDSQVTQLTDGHRSEAVQLIESHRAQLAQLKEDHQGELSRLTVSHRSEVSRLAQEKESDTRRLQEAHQVEIDLMTDDLHHQVAALTVDGLIHNVELTEEHRREVDRLKKTHKNEVAVLVEANHSNQTRLDEVHRVAVARLISELTIERLSFAAEQTVEHRSEVSRLTEARHSEITHLAEEHSDEIARLMGGHSNELALLRRRHQDEVDRLADAHWHQVSELTVDELSHLTEQTEEHQNEVARLAESQRVEKALLTEEHTLQISALSEDHAHQIFKRSEEHHAEILQLEQERDSLVEQLKGEHRKEVDQLMDAHRDYVDQLRTEQSDGFGLLQEEYEDRILRVDAARAVNQHQILLKQTADNHIRELCAQVLERITAHVAHEHEIKSMEESVSRQLELLKSEHARALESLVLEHAREVLEMQQHQEANKEAADLSAKERYEQLNETLVERTELLRLAEENLMKVNELLERSRAEEEQHAAILAKLHGELNDRSNALKGAEEVIGTLKTDMKVLQTELQQTRTEVSERDAVVVAKNATVENVRKELTLLMETSNSTRSSEQFMALLRQQLETHLMEVYHVELDEIEGFALEEEGDLIGCLKAFFALRCYRGVAPQGPDGRPESRQAVTNVEEVRQRLQEYDRMIAAVEQIVDSGDTSHTPSERITLSLKELELVKQHVRKMFASTSTDAWMNVLESLNELFQRLSIPTDLENAFLRSRQIVTMLDEHEQLMSNISSSNLKYIQSVEDIGHLFTVIEHVLARAQQVTGSDQFTRLEDVTILFDEWEALHKELDGSIGSQVGLEAGNYLRSAEILSSREESAAFVQRCKDALLVEDDTWTVDDTVEAIEQLMLILQHFERLQPKLGSPRRPSAADLPPSLANKVTAVLGFVEELQLMTDFAQNILTEELKSEANSASNTSSRSSIEMLRALTRNPSTAQTLEELQIEVDLVEADANLCEFSTDEGDQAREEFFEVKPSPSPFLADSLMEISLVMSDHHRLLSQSARYIAQSRQGMDRTNAFSVGAEISRLVREHCAVLTLSRRLFKFQDPRQELASLLEGVALLQRMTGRLALFEMNLSRDAEETSCKSFGASESTTSLVKSESGSVERPVLASIGEIARHLQDYDYFLQQIKVDTGREGHFQPAVNIEVLVQGINERMELVEQAKELLGLQNPVEELQPFLVGAQEVLRQAKQLRETSVFMEKRPVGEGESEVETLLGEMDIVVEDLRSYNEMFAWLHQVLPQPESVHSVADLKDRVSGLLRQVEALTTSNSCLAQDKTSLRGEVEQLKLTQDHLVEESSKEGALLQELAVLEAQALLSPMEEVSTRVELVQALIKQQQRACDDAQQRRSDLKTETEFLRQHGLLSGHVDGDADEIISLSVNMRLEVYNGLQVCASNLRSEKDEMERTLKAEKQALESKLQVENETLEATLKTEKSTMESSLREEIQQKTQRLESVEGELAQSRLKMETALAEERAFLESKPMLSSFLSLTSSANGRFSRIDVYQQLHDELSRLLGEKNEVEACSAQEFEFLRTNELLLHPAGEVPAELSIPSTSALSSIRLEIFQRLVDTRTQLHQIDDDLAEESRFLEKKSLEFNFDAPLRSRLAIYDTLLAGQSALIEEKMEREVELEREKAFLSSHEVPAFGSPMEIYEQFVQARKQLTDLSTELAEEQRFLADNQLYPSNIVTEETAKLMTPFASSFRVLVYRNFMESEVKAREATRQLKEDLEQQLTSRVAADDYVICSLTAKVERLEASLMQWQESAYASQLEWDRMLLEEEDKRRSLIRRHEETQKQIAEDHYRALEEVSKARDSAAALASATHAEALEEATKEHERILAAELYKQSQQLELAVFVHAENEGQKQTSDTLIPHASSTSARAQLLEKFAKRDTTAISIIYKVIRLTTDILSATPDSSTSRTVPGNTSEVSTDVTHTVLACVKELKTLKEFLVQSLEQVVKDDDQIPAPFAKAPYAKWMADTVTRATADKECAIDLALCSHREFMSFAEAQLLSRQEEVEKSLARVYGKLQAAATNGGFTPDQERLLALELDVTREKDARENIACKFRLNEEYYRRLLDERKEMETAQATNVEALREECTALRLKLERLEQIHQHQAQFRPTQSNMYMPSPRLTTQVLSPQAPRVLKTAVISSVPMPMRPERPRAGGNAHKERFVSDLERETGQRRTTTSARRFNEWKAREDPITETLGSQLEEDFQAMRAELASHHAPALEPVVPTVVAAPATAPGSSLQNQELWCQGVRSIHYVSFFVSVFHVPRQQLFRVEIFNSDTEQQQQTVYVTWTEMQAFVQESRKAIRLGIALPVDPDMAVTVPQQTRVEIMDILFERVRVYGEGTENILLGFE</sequence>
<comment type="caution">
    <text evidence="2">The sequence shown here is derived from an EMBL/GenBank/DDBJ whole genome shotgun (WGS) entry which is preliminary data.</text>
</comment>
<name>A0AAD9G9R9_9STRA</name>
<feature type="coiled-coil region" evidence="1">
    <location>
        <begin position="1690"/>
        <end position="1768"/>
    </location>
</feature>
<feature type="coiled-coil region" evidence="1">
    <location>
        <begin position="737"/>
        <end position="820"/>
    </location>
</feature>
<gene>
    <name evidence="2" type="ORF">P3T76_011014</name>
</gene>
<evidence type="ECO:0000256" key="1">
    <source>
        <dbReference type="SAM" id="Coils"/>
    </source>
</evidence>
<proteinExistence type="predicted"/>
<protein>
    <submittedName>
        <fullName evidence="2">Uncharacterized protein</fullName>
    </submittedName>
</protein>
<accession>A0AAD9G9R9</accession>
<dbReference type="Proteomes" id="UP001259832">
    <property type="component" value="Unassembled WGS sequence"/>
</dbReference>